<sequence length="210" mass="21802">MKPIVFHAISLLACSMLPVAAWAEDVPPSVTMDGAVAIQAATLAEGTLNEAQVQVLKDVAHQKAVVLTCEGFAIDDARFAGVFETAYPTDAEFEAMNEAGQVHLRSVMMLVLGTFLGGNVDAGGFGPEPRVAEVGDSIGTPGDDAYKNGRAAVGDVDRVPPHVQIGEGAHQNAPFSRTRPIRSVAPPATASVATPNRVFEVGVLAVCLAV</sequence>
<feature type="chain" id="PRO_5011508585" evidence="1">
    <location>
        <begin position="24"/>
        <end position="210"/>
    </location>
</feature>
<dbReference type="EMBL" id="FOCE01000002">
    <property type="protein sequence ID" value="SEM94994.1"/>
    <property type="molecule type" value="Genomic_DNA"/>
</dbReference>
<organism evidence="2 3">
    <name type="scientific">Gemmobacter aquatilis</name>
    <dbReference type="NCBI Taxonomy" id="933059"/>
    <lineage>
        <taxon>Bacteria</taxon>
        <taxon>Pseudomonadati</taxon>
        <taxon>Pseudomonadota</taxon>
        <taxon>Alphaproteobacteria</taxon>
        <taxon>Rhodobacterales</taxon>
        <taxon>Paracoccaceae</taxon>
        <taxon>Gemmobacter</taxon>
    </lineage>
</organism>
<accession>A0A1H8CKQ2</accession>
<feature type="signal peptide" evidence="1">
    <location>
        <begin position="1"/>
        <end position="23"/>
    </location>
</feature>
<keyword evidence="1" id="KW-0732">Signal</keyword>
<evidence type="ECO:0000313" key="2">
    <source>
        <dbReference type="EMBL" id="SEM94994.1"/>
    </source>
</evidence>
<proteinExistence type="predicted"/>
<keyword evidence="3" id="KW-1185">Reference proteome</keyword>
<evidence type="ECO:0000256" key="1">
    <source>
        <dbReference type="SAM" id="SignalP"/>
    </source>
</evidence>
<reference evidence="2 3" key="1">
    <citation type="submission" date="2016-10" db="EMBL/GenBank/DDBJ databases">
        <authorList>
            <person name="de Groot N.N."/>
        </authorList>
    </citation>
    <scope>NUCLEOTIDE SEQUENCE [LARGE SCALE GENOMIC DNA]</scope>
    <source>
        <strain evidence="2 3">DSM 3857</strain>
    </source>
</reference>
<name>A0A1H8CKQ2_9RHOB</name>
<dbReference type="AlphaFoldDB" id="A0A1H8CKQ2"/>
<dbReference type="STRING" id="933059.SAMN04488103_102529"/>
<protein>
    <submittedName>
        <fullName evidence="2">Uncharacterized protein</fullName>
    </submittedName>
</protein>
<gene>
    <name evidence="2" type="ORF">SAMN04488103_102529</name>
</gene>
<evidence type="ECO:0000313" key="3">
    <source>
        <dbReference type="Proteomes" id="UP000198761"/>
    </source>
</evidence>
<dbReference type="Proteomes" id="UP000198761">
    <property type="component" value="Unassembled WGS sequence"/>
</dbReference>